<organism evidence="1 2">
    <name type="scientific">Nakamurella flavida</name>
    <dbReference type="NCBI Taxonomy" id="363630"/>
    <lineage>
        <taxon>Bacteria</taxon>
        <taxon>Bacillati</taxon>
        <taxon>Actinomycetota</taxon>
        <taxon>Actinomycetes</taxon>
        <taxon>Nakamurellales</taxon>
        <taxon>Nakamurellaceae</taxon>
        <taxon>Nakamurella</taxon>
    </lineage>
</organism>
<name>A0A938YIA9_9ACTN</name>
<dbReference type="EMBL" id="JAERWL010000015">
    <property type="protein sequence ID" value="MBM9478206.1"/>
    <property type="molecule type" value="Genomic_DNA"/>
</dbReference>
<dbReference type="AlphaFoldDB" id="A0A938YIA9"/>
<dbReference type="Proteomes" id="UP000663801">
    <property type="component" value="Unassembled WGS sequence"/>
</dbReference>
<evidence type="ECO:0000313" key="2">
    <source>
        <dbReference type="Proteomes" id="UP000663801"/>
    </source>
</evidence>
<dbReference type="RefSeq" id="WP_205258327.1">
    <property type="nucleotide sequence ID" value="NZ_BAAAPV010000002.1"/>
</dbReference>
<gene>
    <name evidence="1" type="ORF">JL107_17290</name>
</gene>
<sequence>MPGPVAFLLEVSVGTRVVIRTRIPGGFTDTLGYVRSRSVDRVVVDTRTGDREVVLAHVVAAKAVPEPPPRRAPRTRPELR</sequence>
<proteinExistence type="predicted"/>
<protein>
    <submittedName>
        <fullName evidence="1">Ferrous iron transport protein A</fullName>
    </submittedName>
</protein>
<keyword evidence="2" id="KW-1185">Reference proteome</keyword>
<evidence type="ECO:0000313" key="1">
    <source>
        <dbReference type="EMBL" id="MBM9478206.1"/>
    </source>
</evidence>
<comment type="caution">
    <text evidence="1">The sequence shown here is derived from an EMBL/GenBank/DDBJ whole genome shotgun (WGS) entry which is preliminary data.</text>
</comment>
<reference evidence="1" key="1">
    <citation type="submission" date="2021-01" db="EMBL/GenBank/DDBJ databases">
        <title>KCTC 19127 draft genome.</title>
        <authorList>
            <person name="An D."/>
        </authorList>
    </citation>
    <scope>NUCLEOTIDE SEQUENCE</scope>
    <source>
        <strain evidence="1">KCTC 19127</strain>
    </source>
</reference>
<accession>A0A938YIA9</accession>